<protein>
    <submittedName>
        <fullName evidence="8">T9SS C-terminal target domain-containing protein</fullName>
    </submittedName>
</protein>
<keyword evidence="4 6" id="KW-0378">Hydrolase</keyword>
<dbReference type="PIRSF" id="PIRSF037903">
    <property type="entry name" value="Subtilisin_rel_GFO_2223"/>
    <property type="match status" value="1"/>
</dbReference>
<proteinExistence type="inferred from homology"/>
<keyword evidence="9" id="KW-1185">Reference proteome</keyword>
<name>A0A3S0IMI7_9FLAO</name>
<dbReference type="InterPro" id="IPR036852">
    <property type="entry name" value="Peptidase_S8/S53_dom_sf"/>
</dbReference>
<keyword evidence="2 6" id="KW-0645">Protease</keyword>
<dbReference type="OrthoDB" id="1407599at2"/>
<feature type="active site" description="Charge relay system" evidence="6">
    <location>
        <position position="180"/>
    </location>
</feature>
<dbReference type="AlphaFoldDB" id="A0A3S0IMI7"/>
<feature type="active site" description="Charge relay system" evidence="6">
    <location>
        <position position="399"/>
    </location>
</feature>
<evidence type="ECO:0000256" key="6">
    <source>
        <dbReference type="PROSITE-ProRule" id="PRU01240"/>
    </source>
</evidence>
<dbReference type="PANTHER" id="PTHR43806:SF67">
    <property type="entry name" value="EGF-LIKE DOMAIN-CONTAINING PROTEIN"/>
    <property type="match status" value="1"/>
</dbReference>
<evidence type="ECO:0000256" key="2">
    <source>
        <dbReference type="ARBA" id="ARBA00022670"/>
    </source>
</evidence>
<dbReference type="InterPro" id="IPR017317">
    <property type="entry name" value="Pept_S8_subtilisin_bacteroid-2"/>
</dbReference>
<dbReference type="EMBL" id="RQPJ01000005">
    <property type="protein sequence ID" value="RTE53440.1"/>
    <property type="molecule type" value="Genomic_DNA"/>
</dbReference>
<evidence type="ECO:0000313" key="8">
    <source>
        <dbReference type="EMBL" id="RTE53440.1"/>
    </source>
</evidence>
<dbReference type="PRINTS" id="PR00723">
    <property type="entry name" value="SUBTILISIN"/>
</dbReference>
<organism evidence="8 9">
    <name type="scientific">Arenibacter aquaticus</name>
    <dbReference type="NCBI Taxonomy" id="2489054"/>
    <lineage>
        <taxon>Bacteria</taxon>
        <taxon>Pseudomonadati</taxon>
        <taxon>Bacteroidota</taxon>
        <taxon>Flavobacteriia</taxon>
        <taxon>Flavobacteriales</taxon>
        <taxon>Flavobacteriaceae</taxon>
        <taxon>Arenibacter</taxon>
    </lineage>
</organism>
<evidence type="ECO:0000313" key="9">
    <source>
        <dbReference type="Proteomes" id="UP000267585"/>
    </source>
</evidence>
<accession>A0A3S0IMI7</accession>
<dbReference type="Gene3D" id="3.40.50.200">
    <property type="entry name" value="Peptidase S8/S53 domain"/>
    <property type="match status" value="1"/>
</dbReference>
<dbReference type="RefSeq" id="WP_126162336.1">
    <property type="nucleotide sequence ID" value="NZ_RQPJ01000005.1"/>
</dbReference>
<dbReference type="CDD" id="cd07493">
    <property type="entry name" value="Peptidases_S8_9"/>
    <property type="match status" value="1"/>
</dbReference>
<dbReference type="InterPro" id="IPR026444">
    <property type="entry name" value="Secre_tail"/>
</dbReference>
<gene>
    <name evidence="8" type="ORF">EHW67_10485</name>
</gene>
<dbReference type="NCBIfam" id="TIGR04183">
    <property type="entry name" value="Por_Secre_tail"/>
    <property type="match status" value="1"/>
</dbReference>
<sequence length="542" mass="60175">MDRAAFILLFLCFIRAGAQEHAWVYFKDKIGVEEAIASPSSILTERSLTRKAKFNIPIDERDVPVNENYIASLKLQEGITVKAKSKWFNCVHVVGSLSNISALLELDFVARVWYANRSFNAKWDKEWNVISQSTNHRGKYLRQQEEFVYGQTGRQIRQLGLEQLHDNDFTGQGLLLAVLDSGFPNVDQMSVFYSLRSDGRLWGGYDFVDRSADIYRPNGSDHGTRVLSCMAAFVEGVYVGTAPDAEYVLFRTEDSATETPVEESYWVEAAERADSLGVDLINSSLGYSTFDDPNYNYRPSQMDGNSTFVSKGANIAMEKGILVVNSAGNSGDNQWGIITAPADANVFAVGAVDENGQYVDFSSKGPNATGQIKPDGMALGKAAVVVGPDDRLVRSNGTSFSSPILAGAIASFWQALPNKTNWEIMAMVRKYSSHNQSPNSQMGFGIPNFYSALLAEGVPMPNNEMEQWYLYPNPTTANLYLYLPNEFNTAIFSLFDAYGKRILERRITPTNLELSVGHLSNAMYIGQLNIDGDCQEFKIIKN</sequence>
<evidence type="ECO:0000256" key="1">
    <source>
        <dbReference type="ARBA" id="ARBA00011073"/>
    </source>
</evidence>
<dbReference type="PANTHER" id="PTHR43806">
    <property type="entry name" value="PEPTIDASE S8"/>
    <property type="match status" value="1"/>
</dbReference>
<dbReference type="GO" id="GO:0004252">
    <property type="term" value="F:serine-type endopeptidase activity"/>
    <property type="evidence" value="ECO:0007669"/>
    <property type="project" value="UniProtKB-UniRule"/>
</dbReference>
<evidence type="ECO:0000256" key="4">
    <source>
        <dbReference type="ARBA" id="ARBA00022801"/>
    </source>
</evidence>
<dbReference type="InterPro" id="IPR015500">
    <property type="entry name" value="Peptidase_S8_subtilisin-rel"/>
</dbReference>
<dbReference type="InterPro" id="IPR000209">
    <property type="entry name" value="Peptidase_S8/S53_dom"/>
</dbReference>
<dbReference type="GO" id="GO:0006508">
    <property type="term" value="P:proteolysis"/>
    <property type="evidence" value="ECO:0007669"/>
    <property type="project" value="UniProtKB-KW"/>
</dbReference>
<comment type="caution">
    <text evidence="8">The sequence shown here is derived from an EMBL/GenBank/DDBJ whole genome shotgun (WGS) entry which is preliminary data.</text>
</comment>
<evidence type="ECO:0000259" key="7">
    <source>
        <dbReference type="Pfam" id="PF00082"/>
    </source>
</evidence>
<feature type="active site" description="Charge relay system" evidence="6">
    <location>
        <position position="222"/>
    </location>
</feature>
<dbReference type="Pfam" id="PF00082">
    <property type="entry name" value="Peptidase_S8"/>
    <property type="match status" value="1"/>
</dbReference>
<evidence type="ECO:0000256" key="3">
    <source>
        <dbReference type="ARBA" id="ARBA00022729"/>
    </source>
</evidence>
<dbReference type="PROSITE" id="PS51892">
    <property type="entry name" value="SUBTILASE"/>
    <property type="match status" value="1"/>
</dbReference>
<keyword evidence="5 6" id="KW-0720">Serine protease</keyword>
<reference evidence="8 9" key="1">
    <citation type="submission" date="2018-11" db="EMBL/GenBank/DDBJ databases">
        <title>Arenibacter aquaticus sp.nov., a marine bacterium isolated from surface seawater in the South China Sea.</title>
        <authorList>
            <person name="Guo J."/>
            <person name="Sun J."/>
        </authorList>
    </citation>
    <scope>NUCLEOTIDE SEQUENCE [LARGE SCALE GENOMIC DNA]</scope>
    <source>
        <strain evidence="8 9">GUO666</strain>
    </source>
</reference>
<dbReference type="Proteomes" id="UP000267585">
    <property type="component" value="Unassembled WGS sequence"/>
</dbReference>
<comment type="similarity">
    <text evidence="1 6">Belongs to the peptidase S8 family.</text>
</comment>
<feature type="domain" description="Peptidase S8/S53" evidence="7">
    <location>
        <begin position="171"/>
        <end position="445"/>
    </location>
</feature>
<dbReference type="InterPro" id="IPR050131">
    <property type="entry name" value="Peptidase_S8_subtilisin-like"/>
</dbReference>
<keyword evidence="3" id="KW-0732">Signal</keyword>
<evidence type="ECO:0000256" key="5">
    <source>
        <dbReference type="ARBA" id="ARBA00022825"/>
    </source>
</evidence>
<dbReference type="SUPFAM" id="SSF52743">
    <property type="entry name" value="Subtilisin-like"/>
    <property type="match status" value="1"/>
</dbReference>